<dbReference type="EMBL" id="CH991562">
    <property type="protein sequence ID" value="EDQ86985.1"/>
    <property type="molecule type" value="Genomic_DNA"/>
</dbReference>
<feature type="non-terminal residue" evidence="2">
    <location>
        <position position="1"/>
    </location>
</feature>
<evidence type="ECO:0000313" key="2">
    <source>
        <dbReference type="EMBL" id="EDQ86985.1"/>
    </source>
</evidence>
<evidence type="ECO:0000256" key="1">
    <source>
        <dbReference type="SAM" id="MobiDB-lite"/>
    </source>
</evidence>
<dbReference type="GeneID" id="5893531"/>
<protein>
    <submittedName>
        <fullName evidence="2">Uncharacterized protein</fullName>
    </submittedName>
</protein>
<organism evidence="2 3">
    <name type="scientific">Monosiga brevicollis</name>
    <name type="common">Choanoflagellate</name>
    <dbReference type="NCBI Taxonomy" id="81824"/>
    <lineage>
        <taxon>Eukaryota</taxon>
        <taxon>Choanoflagellata</taxon>
        <taxon>Craspedida</taxon>
        <taxon>Salpingoecidae</taxon>
        <taxon>Monosiga</taxon>
    </lineage>
</organism>
<proteinExistence type="predicted"/>
<dbReference type="RefSeq" id="XP_001748224.1">
    <property type="nucleotide sequence ID" value="XM_001748172.1"/>
</dbReference>
<name>A9V600_MONBE</name>
<dbReference type="AlphaFoldDB" id="A9V600"/>
<accession>A9V600</accession>
<gene>
    <name evidence="2" type="ORF">MONBRDRAFT_27677</name>
</gene>
<dbReference type="InParanoid" id="A9V600"/>
<feature type="region of interest" description="Disordered" evidence="1">
    <location>
        <begin position="107"/>
        <end position="142"/>
    </location>
</feature>
<dbReference type="KEGG" id="mbr:MONBRDRAFT_27677"/>
<evidence type="ECO:0000313" key="3">
    <source>
        <dbReference type="Proteomes" id="UP000001357"/>
    </source>
</evidence>
<sequence length="142" mass="15403">DLTPTTDKSTSALSCQWSSNSHPISLIQQPQPQQDGKRLLLLTGSSCKMLLRPTGSLSLSLSLSLFCATSEKRFLRNVKEIKTRQAHVKYADGSRDPRLSSLFAKGSQAHTWSSKNHGTKTRPSPALNAMPAAISEPPKGVC</sequence>
<dbReference type="Proteomes" id="UP000001357">
    <property type="component" value="Unassembled WGS sequence"/>
</dbReference>
<keyword evidence="3" id="KW-1185">Reference proteome</keyword>
<reference evidence="2 3" key="1">
    <citation type="journal article" date="2008" name="Nature">
        <title>The genome of the choanoflagellate Monosiga brevicollis and the origin of metazoans.</title>
        <authorList>
            <consortium name="JGI Sequencing"/>
            <person name="King N."/>
            <person name="Westbrook M.J."/>
            <person name="Young S.L."/>
            <person name="Kuo A."/>
            <person name="Abedin M."/>
            <person name="Chapman J."/>
            <person name="Fairclough S."/>
            <person name="Hellsten U."/>
            <person name="Isogai Y."/>
            <person name="Letunic I."/>
            <person name="Marr M."/>
            <person name="Pincus D."/>
            <person name="Putnam N."/>
            <person name="Rokas A."/>
            <person name="Wright K.J."/>
            <person name="Zuzow R."/>
            <person name="Dirks W."/>
            <person name="Good M."/>
            <person name="Goodstein D."/>
            <person name="Lemons D."/>
            <person name="Li W."/>
            <person name="Lyons J.B."/>
            <person name="Morris A."/>
            <person name="Nichols S."/>
            <person name="Richter D.J."/>
            <person name="Salamov A."/>
            <person name="Bork P."/>
            <person name="Lim W.A."/>
            <person name="Manning G."/>
            <person name="Miller W.T."/>
            <person name="McGinnis W."/>
            <person name="Shapiro H."/>
            <person name="Tjian R."/>
            <person name="Grigoriev I.V."/>
            <person name="Rokhsar D."/>
        </authorList>
    </citation>
    <scope>NUCLEOTIDE SEQUENCE [LARGE SCALE GENOMIC DNA]</scope>
    <source>
        <strain evidence="3">MX1 / ATCC 50154</strain>
    </source>
</reference>